<dbReference type="EMBL" id="AJWY01012100">
    <property type="protein sequence ID" value="EKC50900.1"/>
    <property type="molecule type" value="Genomic_DNA"/>
</dbReference>
<organism evidence="2">
    <name type="scientific">human gut metagenome</name>
    <dbReference type="NCBI Taxonomy" id="408170"/>
    <lineage>
        <taxon>unclassified sequences</taxon>
        <taxon>metagenomes</taxon>
        <taxon>organismal metagenomes</taxon>
    </lineage>
</organism>
<sequence length="295" mass="33779">TRDGDPLATSIFRYRVEFDFGSPGLDSVRTFHEQSDSLSKLLAAYFGDRSAAEYRRMFRTQHAKHYQVKYRKDTLVPRSEGRIARWIEIIFWKRGNNMNGISFYKEEIRDCNAVYFTEEFFNVKNDGSIDVSNELQNAIKTVVDKVGYGVLFIPEGEYLLSKTIYVPKAVRLIGYGDNRPHFILKDNAEGFNEPHPENKGGFKYLFWFVNELKENEAEIADANPGTFYSAISNINVSLGQGNEYAVAFRTHYAQHCFINHIDINVQSGMAGIYDVGNEMEDIYINGGKYGIITTK</sequence>
<dbReference type="InterPro" id="IPR011050">
    <property type="entry name" value="Pectin_lyase_fold/virulence"/>
</dbReference>
<feature type="non-terminal residue" evidence="2">
    <location>
        <position position="1"/>
    </location>
</feature>
<feature type="domain" description="Rhamnogalacturonase A/B/Epimerase-like pectate lyase" evidence="1">
    <location>
        <begin position="121"/>
        <end position="292"/>
    </location>
</feature>
<dbReference type="InterPro" id="IPR012334">
    <property type="entry name" value="Pectin_lyas_fold"/>
</dbReference>
<dbReference type="Gene3D" id="2.160.20.10">
    <property type="entry name" value="Single-stranded right-handed beta-helix, Pectin lyase-like"/>
    <property type="match status" value="1"/>
</dbReference>
<evidence type="ECO:0000313" key="2">
    <source>
        <dbReference type="EMBL" id="EKC50900.1"/>
    </source>
</evidence>
<accession>K1SAV6</accession>
<evidence type="ECO:0000259" key="1">
    <source>
        <dbReference type="Pfam" id="PF12708"/>
    </source>
</evidence>
<name>K1SAV6_9ZZZZ</name>
<dbReference type="Pfam" id="PF12708">
    <property type="entry name" value="Pect-lyase_RHGA_epim"/>
    <property type="match status" value="1"/>
</dbReference>
<dbReference type="SUPFAM" id="SSF51126">
    <property type="entry name" value="Pectin lyase-like"/>
    <property type="match status" value="1"/>
</dbReference>
<gene>
    <name evidence="2" type="ORF">LEA_17670</name>
</gene>
<dbReference type="InterPro" id="IPR024535">
    <property type="entry name" value="RHGA/B-epi-like_pectate_lyase"/>
</dbReference>
<proteinExistence type="predicted"/>
<dbReference type="AlphaFoldDB" id="K1SAV6"/>
<protein>
    <submittedName>
        <fullName evidence="2">SMP-30/gluconolaconase/LRE domain-containing protein</fullName>
    </submittedName>
</protein>
<reference evidence="2" key="1">
    <citation type="journal article" date="2013" name="Environ. Microbiol.">
        <title>Microbiota from the distal guts of lean and obese adolescents exhibit partial functional redundancy besides clear differences in community structure.</title>
        <authorList>
            <person name="Ferrer M."/>
            <person name="Ruiz A."/>
            <person name="Lanza F."/>
            <person name="Haange S.B."/>
            <person name="Oberbach A."/>
            <person name="Till H."/>
            <person name="Bargiela R."/>
            <person name="Campoy C."/>
            <person name="Segura M.T."/>
            <person name="Richter M."/>
            <person name="von Bergen M."/>
            <person name="Seifert J."/>
            <person name="Suarez A."/>
        </authorList>
    </citation>
    <scope>NUCLEOTIDE SEQUENCE</scope>
</reference>
<comment type="caution">
    <text evidence="2">The sequence shown here is derived from an EMBL/GenBank/DDBJ whole genome shotgun (WGS) entry which is preliminary data.</text>
</comment>